<evidence type="ECO:0000256" key="4">
    <source>
        <dbReference type="ARBA" id="ARBA00022475"/>
    </source>
</evidence>
<keyword evidence="6 8" id="KW-1133">Transmembrane helix</keyword>
<proteinExistence type="inferred from homology"/>
<evidence type="ECO:0000256" key="7">
    <source>
        <dbReference type="ARBA" id="ARBA00023136"/>
    </source>
</evidence>
<gene>
    <name evidence="11" type="ORF">D3874_06510</name>
    <name evidence="9" type="ORF">D3874_25115</name>
    <name evidence="10" type="ORF">D3874_25130</name>
</gene>
<evidence type="ECO:0000313" key="11">
    <source>
        <dbReference type="EMBL" id="RJF86715.1"/>
    </source>
</evidence>
<dbReference type="InterPro" id="IPR007208">
    <property type="entry name" value="MrpF/PhaF-like"/>
</dbReference>
<dbReference type="GO" id="GO:0015385">
    <property type="term" value="F:sodium:proton antiporter activity"/>
    <property type="evidence" value="ECO:0007669"/>
    <property type="project" value="TreeGrafter"/>
</dbReference>
<evidence type="ECO:0000256" key="6">
    <source>
        <dbReference type="ARBA" id="ARBA00022989"/>
    </source>
</evidence>
<feature type="transmembrane region" description="Helical" evidence="8">
    <location>
        <begin position="34"/>
        <end position="54"/>
    </location>
</feature>
<evidence type="ECO:0000256" key="1">
    <source>
        <dbReference type="ARBA" id="ARBA00004651"/>
    </source>
</evidence>
<dbReference type="EMBL" id="QYUK01000012">
    <property type="protein sequence ID" value="RJF82775.1"/>
    <property type="molecule type" value="Genomic_DNA"/>
</dbReference>
<comment type="subcellular location">
    <subcellularLocation>
        <location evidence="1">Cell membrane</location>
        <topology evidence="1">Multi-pass membrane protein</topology>
    </subcellularLocation>
</comment>
<dbReference type="EMBL" id="QYUK01000011">
    <property type="protein sequence ID" value="RJF86715.1"/>
    <property type="molecule type" value="Genomic_DNA"/>
</dbReference>
<comment type="caution">
    <text evidence="11">The sequence shown here is derived from an EMBL/GenBank/DDBJ whole genome shotgun (WGS) entry which is preliminary data.</text>
</comment>
<keyword evidence="5 8" id="KW-0812">Transmembrane</keyword>
<feature type="transmembrane region" description="Helical" evidence="8">
    <location>
        <begin position="61"/>
        <end position="81"/>
    </location>
</feature>
<dbReference type="Pfam" id="PF04066">
    <property type="entry name" value="MrpF_PhaF"/>
    <property type="match status" value="1"/>
</dbReference>
<dbReference type="Proteomes" id="UP000284605">
    <property type="component" value="Unassembled WGS sequence"/>
</dbReference>
<sequence>MSLYAAAATALLATFGLALIRALAGPTVFDRILALNLIGTKTILLIAVLGFATGRFDFIDIALVYAVLNLIGTVAVMRYLIGEKDRA</sequence>
<dbReference type="OrthoDB" id="9800226at2"/>
<evidence type="ECO:0000313" key="12">
    <source>
        <dbReference type="Proteomes" id="UP000284605"/>
    </source>
</evidence>
<dbReference type="PANTHER" id="PTHR34702:SF1">
    <property type="entry name" value="NA(+)_H(+) ANTIPORTER SUBUNIT F"/>
    <property type="match status" value="1"/>
</dbReference>
<evidence type="ECO:0000256" key="3">
    <source>
        <dbReference type="ARBA" id="ARBA00022448"/>
    </source>
</evidence>
<evidence type="ECO:0000256" key="8">
    <source>
        <dbReference type="SAM" id="Phobius"/>
    </source>
</evidence>
<dbReference type="RefSeq" id="WP_119777359.1">
    <property type="nucleotide sequence ID" value="NZ_QYUK01000011.1"/>
</dbReference>
<accession>A0A418W9M4</accession>
<keyword evidence="4" id="KW-1003">Cell membrane</keyword>
<keyword evidence="3" id="KW-0813">Transport</keyword>
<dbReference type="GO" id="GO:0005886">
    <property type="term" value="C:plasma membrane"/>
    <property type="evidence" value="ECO:0007669"/>
    <property type="project" value="UniProtKB-SubCell"/>
</dbReference>
<evidence type="ECO:0000256" key="2">
    <source>
        <dbReference type="ARBA" id="ARBA00009212"/>
    </source>
</evidence>
<organism evidence="11 12">
    <name type="scientific">Oleomonas cavernae</name>
    <dbReference type="NCBI Taxonomy" id="2320859"/>
    <lineage>
        <taxon>Bacteria</taxon>
        <taxon>Pseudomonadati</taxon>
        <taxon>Pseudomonadota</taxon>
        <taxon>Alphaproteobacteria</taxon>
        <taxon>Acetobacterales</taxon>
        <taxon>Acetobacteraceae</taxon>
        <taxon>Oleomonas</taxon>
    </lineage>
</organism>
<comment type="similarity">
    <text evidence="2">Belongs to the CPA3 antiporters (TC 2.A.63) subunit F family.</text>
</comment>
<protein>
    <submittedName>
        <fullName evidence="11">pH regulation protein F</fullName>
    </submittedName>
</protein>
<dbReference type="EMBL" id="QYUK01000012">
    <property type="protein sequence ID" value="RJF82776.1"/>
    <property type="molecule type" value="Genomic_DNA"/>
</dbReference>
<keyword evidence="12" id="KW-1185">Reference proteome</keyword>
<keyword evidence="7 8" id="KW-0472">Membrane</keyword>
<evidence type="ECO:0000256" key="5">
    <source>
        <dbReference type="ARBA" id="ARBA00022692"/>
    </source>
</evidence>
<dbReference type="PANTHER" id="PTHR34702">
    <property type="entry name" value="NA(+)/H(+) ANTIPORTER SUBUNIT F1"/>
    <property type="match status" value="1"/>
</dbReference>
<evidence type="ECO:0000313" key="10">
    <source>
        <dbReference type="EMBL" id="RJF82776.1"/>
    </source>
</evidence>
<name>A0A418W9M4_9PROT</name>
<evidence type="ECO:0000313" key="9">
    <source>
        <dbReference type="EMBL" id="RJF82775.1"/>
    </source>
</evidence>
<dbReference type="AlphaFoldDB" id="A0A418W9M4"/>
<reference evidence="11 12" key="1">
    <citation type="submission" date="2018-09" db="EMBL/GenBank/DDBJ databases">
        <authorList>
            <person name="Zhu H."/>
        </authorList>
    </citation>
    <scope>NUCLEOTIDE SEQUENCE [LARGE SCALE GENOMIC DNA]</scope>
    <source>
        <strain evidence="11 12">K1W22B-8</strain>
    </source>
</reference>